<sequence>MVLIHAILLICSLTQRLAYTHVTLYISHVRKFAFPLLQFLIPYVSGVDVSSECCRNGITSDYCIIFNMLSSSQQAEIRQYFRHDCQDVDEATRKIEKRKPNFIRFGRTAPPAMHGKKDVDPKFLQFGHSSSAFTPSGQNFLRFGRAAEPNFLHLGRVTDPNFLRFGKSAEPNFLRFGKRTEVGDPNFLRFGKNSSFQSTPEYNEGFSRQDRKPNFLRFGK</sequence>
<comment type="subcellular location">
    <subcellularLocation>
        <location evidence="1">Secreted</location>
    </subcellularLocation>
</comment>
<name>A0A0N4TNH7_BRUPA</name>
<dbReference type="AlphaFoldDB" id="A0A0N4TNH7"/>
<dbReference type="GO" id="GO:0007218">
    <property type="term" value="P:neuropeptide signaling pathway"/>
    <property type="evidence" value="ECO:0007669"/>
    <property type="project" value="UniProtKB-KW"/>
</dbReference>
<evidence type="ECO:0000256" key="7">
    <source>
        <dbReference type="SAM" id="SignalP"/>
    </source>
</evidence>
<evidence type="ECO:0000256" key="5">
    <source>
        <dbReference type="ARBA" id="ARBA00022815"/>
    </source>
</evidence>
<keyword evidence="7" id="KW-0732">Signal</keyword>
<dbReference type="PANTHER" id="PTHR20986:SF24">
    <property type="entry name" value="FMRFAMIDE-LIKE NEUROPEPTIDES 1"/>
    <property type="match status" value="1"/>
</dbReference>
<keyword evidence="4" id="KW-0165">Cleavage on pair of basic residues</keyword>
<comment type="similarity">
    <text evidence="2">Belongs to the FARP (FMRFamide related peptide) family.</text>
</comment>
<dbReference type="STRING" id="6280.A0A0N4TNH7"/>
<feature type="chain" id="PRO_5043122103" evidence="7">
    <location>
        <begin position="19"/>
        <end position="220"/>
    </location>
</feature>
<keyword evidence="6" id="KW-0527">Neuropeptide</keyword>
<organism evidence="10">
    <name type="scientific">Brugia pahangi</name>
    <name type="common">Filarial nematode worm</name>
    <dbReference type="NCBI Taxonomy" id="6280"/>
    <lineage>
        <taxon>Eukaryota</taxon>
        <taxon>Metazoa</taxon>
        <taxon>Ecdysozoa</taxon>
        <taxon>Nematoda</taxon>
        <taxon>Chromadorea</taxon>
        <taxon>Rhabditida</taxon>
        <taxon>Spirurina</taxon>
        <taxon>Spiruromorpha</taxon>
        <taxon>Filarioidea</taxon>
        <taxon>Onchocercidae</taxon>
        <taxon>Brugia</taxon>
    </lineage>
</organism>
<reference evidence="8 9" key="2">
    <citation type="submission" date="2018-11" db="EMBL/GenBank/DDBJ databases">
        <authorList>
            <consortium name="Pathogen Informatics"/>
        </authorList>
    </citation>
    <scope>NUCLEOTIDE SEQUENCE [LARGE SCALE GENOMIC DNA]</scope>
</reference>
<evidence type="ECO:0000256" key="3">
    <source>
        <dbReference type="ARBA" id="ARBA00022525"/>
    </source>
</evidence>
<reference evidence="10" key="1">
    <citation type="submission" date="2017-02" db="UniProtKB">
        <authorList>
            <consortium name="WormBaseParasite"/>
        </authorList>
    </citation>
    <scope>IDENTIFICATION</scope>
</reference>
<dbReference type="Proteomes" id="UP000278627">
    <property type="component" value="Unassembled WGS sequence"/>
</dbReference>
<evidence type="ECO:0000256" key="6">
    <source>
        <dbReference type="ARBA" id="ARBA00023320"/>
    </source>
</evidence>
<dbReference type="WBParaSite" id="BPAG_0001004901-mRNA-1">
    <property type="protein sequence ID" value="BPAG_0001004901-mRNA-1"/>
    <property type="gene ID" value="BPAG_0001004901"/>
</dbReference>
<dbReference type="EMBL" id="UZAD01013172">
    <property type="protein sequence ID" value="VDN91197.1"/>
    <property type="molecule type" value="Genomic_DNA"/>
</dbReference>
<evidence type="ECO:0000313" key="10">
    <source>
        <dbReference type="WBParaSite" id="BPAG_0001004901-mRNA-1"/>
    </source>
</evidence>
<keyword evidence="5" id="KW-0027">Amidation</keyword>
<evidence type="ECO:0000256" key="1">
    <source>
        <dbReference type="ARBA" id="ARBA00004613"/>
    </source>
</evidence>
<dbReference type="InterPro" id="IPR002544">
    <property type="entry name" value="FMRFamid-related_peptide-like"/>
</dbReference>
<keyword evidence="3" id="KW-0964">Secreted</keyword>
<protein>
    <submittedName>
        <fullName evidence="10">FMRFamide-related neuropeptide</fullName>
    </submittedName>
</protein>
<dbReference type="GO" id="GO:0005576">
    <property type="term" value="C:extracellular region"/>
    <property type="evidence" value="ECO:0007669"/>
    <property type="project" value="UniProtKB-SubCell"/>
</dbReference>
<evidence type="ECO:0000256" key="2">
    <source>
        <dbReference type="ARBA" id="ARBA00006356"/>
    </source>
</evidence>
<feature type="signal peptide" evidence="7">
    <location>
        <begin position="1"/>
        <end position="18"/>
    </location>
</feature>
<evidence type="ECO:0000313" key="9">
    <source>
        <dbReference type="Proteomes" id="UP000278627"/>
    </source>
</evidence>
<dbReference type="Pfam" id="PF01581">
    <property type="entry name" value="FARP"/>
    <property type="match status" value="6"/>
</dbReference>
<dbReference type="PANTHER" id="PTHR20986">
    <property type="entry name" value="FMRFAMIDE-RELATED PEPTIDES"/>
    <property type="match status" value="1"/>
</dbReference>
<evidence type="ECO:0000256" key="4">
    <source>
        <dbReference type="ARBA" id="ARBA00022685"/>
    </source>
</evidence>
<proteinExistence type="inferred from homology"/>
<gene>
    <name evidence="8" type="ORF">BPAG_LOCUS10011</name>
</gene>
<keyword evidence="9" id="KW-1185">Reference proteome</keyword>
<evidence type="ECO:0000313" key="8">
    <source>
        <dbReference type="EMBL" id="VDN91197.1"/>
    </source>
</evidence>
<dbReference type="InterPro" id="IPR051041">
    <property type="entry name" value="FMRFamide-related_np"/>
</dbReference>
<accession>A0A0N4TNH7</accession>